<feature type="chain" id="PRO_5027585844" evidence="1">
    <location>
        <begin position="18"/>
        <end position="252"/>
    </location>
</feature>
<sequence length="252" mass="30062">MIKFIILYVLYLNNCLNINCDGKLINVGVKIKEDWKEKREFIYLEKVELKERFVLIMNVKQQSLIKNYLFDKIGSFCKLEINPVKKVFFAKLNNCSKFSSQLIKKVLIEIANNKIIQQFLHKMEKRVLLNNIFIKNKNFIRENIYETSIIEDLIEINNNFKSIEDKIENYKNKLLTSYWTEINLIGYKIELLETHKVEYSAELKTRIDKIGKKISKLHLFFGHLLCRVHIKVFFPLCVSPSDFRQFLKHISD</sequence>
<reference evidence="2 3" key="1">
    <citation type="submission" date="2020-08" db="EMBL/GenBank/DDBJ databases">
        <authorList>
            <person name="Koutsovoulos G."/>
            <person name="Danchin GJ E."/>
        </authorList>
    </citation>
    <scope>NUCLEOTIDE SEQUENCE [LARGE SCALE GENOMIC DNA]</scope>
</reference>
<gene>
    <name evidence="2" type="ORF">MENT_LOCUS55966</name>
</gene>
<dbReference type="EMBL" id="CAJEWN010002175">
    <property type="protein sequence ID" value="CAD2202340.1"/>
    <property type="molecule type" value="Genomic_DNA"/>
</dbReference>
<protein>
    <submittedName>
        <fullName evidence="2">Uncharacterized protein</fullName>
    </submittedName>
</protein>
<proteinExistence type="predicted"/>
<keyword evidence="1" id="KW-0732">Signal</keyword>
<organism evidence="2 3">
    <name type="scientific">Meloidogyne enterolobii</name>
    <name type="common">Root-knot nematode worm</name>
    <name type="synonym">Meloidogyne mayaguensis</name>
    <dbReference type="NCBI Taxonomy" id="390850"/>
    <lineage>
        <taxon>Eukaryota</taxon>
        <taxon>Metazoa</taxon>
        <taxon>Ecdysozoa</taxon>
        <taxon>Nematoda</taxon>
        <taxon>Chromadorea</taxon>
        <taxon>Rhabditida</taxon>
        <taxon>Tylenchina</taxon>
        <taxon>Tylenchomorpha</taxon>
        <taxon>Tylenchoidea</taxon>
        <taxon>Meloidogynidae</taxon>
        <taxon>Meloidogyninae</taxon>
        <taxon>Meloidogyne</taxon>
    </lineage>
</organism>
<feature type="signal peptide" evidence="1">
    <location>
        <begin position="1"/>
        <end position="17"/>
    </location>
</feature>
<comment type="caution">
    <text evidence="2">The sequence shown here is derived from an EMBL/GenBank/DDBJ whole genome shotgun (WGS) entry which is preliminary data.</text>
</comment>
<evidence type="ECO:0000313" key="2">
    <source>
        <dbReference type="EMBL" id="CAD2202340.1"/>
    </source>
</evidence>
<dbReference type="AlphaFoldDB" id="A0A6V7XSM1"/>
<evidence type="ECO:0000313" key="3">
    <source>
        <dbReference type="Proteomes" id="UP000580250"/>
    </source>
</evidence>
<name>A0A6V7XSM1_MELEN</name>
<dbReference type="Proteomes" id="UP000580250">
    <property type="component" value="Unassembled WGS sequence"/>
</dbReference>
<evidence type="ECO:0000256" key="1">
    <source>
        <dbReference type="SAM" id="SignalP"/>
    </source>
</evidence>
<accession>A0A6V7XSM1</accession>